<accession>A0A511SYD9</accession>
<dbReference type="EMBL" id="FOIB01000002">
    <property type="protein sequence ID" value="SET51871.1"/>
    <property type="molecule type" value="Genomic_DNA"/>
</dbReference>
<dbReference type="AlphaFoldDB" id="A0A511SYD9"/>
<sequence length="369" mass="40722">MPHSPLRSSPLLVALAVVLLPLGSAIAGKIVINDEANLNINLLLQSQAQVIKDGAPSGSVGTDFFIRRVRLLVYGNVTKRLSFFMETDQPNFGKDNNYNVDFFVQDAFVSYEFADKLWVDVGMLIAPFSRHNLQGAIALNSVDYHSSVIRFTAGVGKIWRDMGVQLRGFAGPVGFRAAIMNGAEGTKREDAPTVNPDDLPRGVAMVRWNFLTREEDLFFQGIYFTDKPHLSVGVGADYQPSAIATASGVHDSVGFSADTFLDWPMGNDQELVFQTGVFHYRQGMDNPQSGTGVQAELGYRIAKVEPLVSVEYFNSRVTNQDSLIFRPGFNVWFQKHTFNLRTEVAIARVGDLSDADTGVTGTAQLQFFY</sequence>
<evidence type="ECO:0000313" key="1">
    <source>
        <dbReference type="EMBL" id="GEN06333.1"/>
    </source>
</evidence>
<dbReference type="SUPFAM" id="SSF56935">
    <property type="entry name" value="Porins"/>
    <property type="match status" value="1"/>
</dbReference>
<dbReference type="Proteomes" id="UP000321514">
    <property type="component" value="Unassembled WGS sequence"/>
</dbReference>
<evidence type="ECO:0000313" key="4">
    <source>
        <dbReference type="Proteomes" id="UP000321514"/>
    </source>
</evidence>
<dbReference type="EMBL" id="BJXR01000015">
    <property type="protein sequence ID" value="GEN06333.1"/>
    <property type="molecule type" value="Genomic_DNA"/>
</dbReference>
<name>A0A511SYD9_MYXFU</name>
<proteinExistence type="predicted"/>
<dbReference type="Gene3D" id="2.40.160.10">
    <property type="entry name" value="Porin"/>
    <property type="match status" value="1"/>
</dbReference>
<dbReference type="InterPro" id="IPR010870">
    <property type="entry name" value="Porin_O/P"/>
</dbReference>
<evidence type="ECO:0000313" key="2">
    <source>
        <dbReference type="EMBL" id="SET51871.1"/>
    </source>
</evidence>
<keyword evidence="3" id="KW-1185">Reference proteome</keyword>
<dbReference type="STRING" id="1334629.MFUL124B02_34050"/>
<gene>
    <name evidence="1" type="ORF">MFU01_13700</name>
    <name evidence="2" type="ORF">SAMN05443572_102555</name>
</gene>
<comment type="caution">
    <text evidence="1">The sequence shown here is derived from an EMBL/GenBank/DDBJ whole genome shotgun (WGS) entry which is preliminary data.</text>
</comment>
<dbReference type="RefSeq" id="WP_174816646.1">
    <property type="nucleotide sequence ID" value="NZ_BJXR01000015.1"/>
</dbReference>
<dbReference type="Proteomes" id="UP000183760">
    <property type="component" value="Unassembled WGS sequence"/>
</dbReference>
<dbReference type="Pfam" id="PF07396">
    <property type="entry name" value="Porin_O_P"/>
    <property type="match status" value="1"/>
</dbReference>
<reference evidence="2 3" key="1">
    <citation type="submission" date="2016-10" db="EMBL/GenBank/DDBJ databases">
        <authorList>
            <person name="Varghese N."/>
            <person name="Submissions S."/>
        </authorList>
    </citation>
    <scope>NUCLEOTIDE SEQUENCE [LARGE SCALE GENOMIC DNA]</scope>
    <source>
        <strain evidence="2 3">DSM 16525</strain>
    </source>
</reference>
<dbReference type="InterPro" id="IPR023614">
    <property type="entry name" value="Porin_dom_sf"/>
</dbReference>
<reference evidence="1 4" key="2">
    <citation type="submission" date="2019-07" db="EMBL/GenBank/DDBJ databases">
        <title>Whole genome shotgun sequence of Myxococcus fulvus NBRC 100333.</title>
        <authorList>
            <person name="Hosoyama A."/>
            <person name="Uohara A."/>
            <person name="Ohji S."/>
            <person name="Ichikawa N."/>
        </authorList>
    </citation>
    <scope>NUCLEOTIDE SEQUENCE [LARGE SCALE GENOMIC DNA]</scope>
    <source>
        <strain evidence="1 4">NBRC 100333</strain>
    </source>
</reference>
<organism evidence="1 4">
    <name type="scientific">Myxococcus fulvus</name>
    <dbReference type="NCBI Taxonomy" id="33"/>
    <lineage>
        <taxon>Bacteria</taxon>
        <taxon>Pseudomonadati</taxon>
        <taxon>Myxococcota</taxon>
        <taxon>Myxococcia</taxon>
        <taxon>Myxococcales</taxon>
        <taxon>Cystobacterineae</taxon>
        <taxon>Myxococcaceae</taxon>
        <taxon>Myxococcus</taxon>
    </lineage>
</organism>
<protein>
    <submittedName>
        <fullName evidence="2">Phosphate-selective porin O and P</fullName>
    </submittedName>
</protein>
<evidence type="ECO:0000313" key="3">
    <source>
        <dbReference type="Proteomes" id="UP000183760"/>
    </source>
</evidence>